<gene>
    <name evidence="2" type="ORF">ARMSODRAFT_441456</name>
</gene>
<reference evidence="3" key="1">
    <citation type="journal article" date="2017" name="Nat. Ecol. Evol.">
        <title>Genome expansion and lineage-specific genetic innovations in the forest pathogenic fungi Armillaria.</title>
        <authorList>
            <person name="Sipos G."/>
            <person name="Prasanna A.N."/>
            <person name="Walter M.C."/>
            <person name="O'Connor E."/>
            <person name="Balint B."/>
            <person name="Krizsan K."/>
            <person name="Kiss B."/>
            <person name="Hess J."/>
            <person name="Varga T."/>
            <person name="Slot J."/>
            <person name="Riley R."/>
            <person name="Boka B."/>
            <person name="Rigling D."/>
            <person name="Barry K."/>
            <person name="Lee J."/>
            <person name="Mihaltcheva S."/>
            <person name="LaButti K."/>
            <person name="Lipzen A."/>
            <person name="Waldron R."/>
            <person name="Moloney N.M."/>
            <person name="Sperisen C."/>
            <person name="Kredics L."/>
            <person name="Vagvoelgyi C."/>
            <person name="Patrignani A."/>
            <person name="Fitzpatrick D."/>
            <person name="Nagy I."/>
            <person name="Doyle S."/>
            <person name="Anderson J.B."/>
            <person name="Grigoriev I.V."/>
            <person name="Gueldener U."/>
            <person name="Muensterkoetter M."/>
            <person name="Nagy L.G."/>
        </authorList>
    </citation>
    <scope>NUCLEOTIDE SEQUENCE [LARGE SCALE GENOMIC DNA]</scope>
    <source>
        <strain evidence="3">28-4</strain>
    </source>
</reference>
<dbReference type="AlphaFoldDB" id="A0A2H3BN76"/>
<sequence>MYPCRALLSTVIFCSGTLVTLRPSEVEYEDWLQQQGTLWTGLDQIKSVTRLRLQVNGRYSEYELIFYSDTTSPDQLGSAGLSILEAACHRSLSVITTPGPRM</sequence>
<proteinExistence type="predicted"/>
<organism evidence="2 3">
    <name type="scientific">Armillaria solidipes</name>
    <dbReference type="NCBI Taxonomy" id="1076256"/>
    <lineage>
        <taxon>Eukaryota</taxon>
        <taxon>Fungi</taxon>
        <taxon>Dikarya</taxon>
        <taxon>Basidiomycota</taxon>
        <taxon>Agaricomycotina</taxon>
        <taxon>Agaricomycetes</taxon>
        <taxon>Agaricomycetidae</taxon>
        <taxon>Agaricales</taxon>
        <taxon>Marasmiineae</taxon>
        <taxon>Physalacriaceae</taxon>
        <taxon>Armillaria</taxon>
    </lineage>
</organism>
<evidence type="ECO:0000313" key="2">
    <source>
        <dbReference type="EMBL" id="PBK65323.1"/>
    </source>
</evidence>
<accession>A0A2H3BN76</accession>
<keyword evidence="1" id="KW-0732">Signal</keyword>
<name>A0A2H3BN76_9AGAR</name>
<dbReference type="Proteomes" id="UP000218334">
    <property type="component" value="Unassembled WGS sequence"/>
</dbReference>
<protein>
    <submittedName>
        <fullName evidence="2">Uncharacterized protein</fullName>
    </submittedName>
</protein>
<dbReference type="EMBL" id="KZ293446">
    <property type="protein sequence ID" value="PBK65323.1"/>
    <property type="molecule type" value="Genomic_DNA"/>
</dbReference>
<evidence type="ECO:0000256" key="1">
    <source>
        <dbReference type="SAM" id="SignalP"/>
    </source>
</evidence>
<feature type="chain" id="PRO_5013628505" evidence="1">
    <location>
        <begin position="17"/>
        <end position="102"/>
    </location>
</feature>
<evidence type="ECO:0000313" key="3">
    <source>
        <dbReference type="Proteomes" id="UP000218334"/>
    </source>
</evidence>
<keyword evidence="3" id="KW-1185">Reference proteome</keyword>
<feature type="signal peptide" evidence="1">
    <location>
        <begin position="1"/>
        <end position="16"/>
    </location>
</feature>